<protein>
    <submittedName>
        <fullName evidence="10">ABC transporter permease</fullName>
    </submittedName>
</protein>
<dbReference type="CDD" id="cd06261">
    <property type="entry name" value="TM_PBP2"/>
    <property type="match status" value="1"/>
</dbReference>
<dbReference type="Proteomes" id="UP000216311">
    <property type="component" value="Unassembled WGS sequence"/>
</dbReference>
<evidence type="ECO:0000256" key="8">
    <source>
        <dbReference type="RuleBase" id="RU363032"/>
    </source>
</evidence>
<evidence type="ECO:0000256" key="6">
    <source>
        <dbReference type="ARBA" id="ARBA00022989"/>
    </source>
</evidence>
<dbReference type="GO" id="GO:0022857">
    <property type="term" value="F:transmembrane transporter activity"/>
    <property type="evidence" value="ECO:0007669"/>
    <property type="project" value="InterPro"/>
</dbReference>
<comment type="subcellular location">
    <subcellularLocation>
        <location evidence="1 8">Cell membrane</location>
        <topology evidence="1 8">Multi-pass membrane protein</topology>
    </subcellularLocation>
</comment>
<evidence type="ECO:0000256" key="4">
    <source>
        <dbReference type="ARBA" id="ARBA00022692"/>
    </source>
</evidence>
<feature type="domain" description="ABC transmembrane type-1" evidence="9">
    <location>
        <begin position="73"/>
        <end position="279"/>
    </location>
</feature>
<keyword evidence="4 8" id="KW-0812">Transmembrane</keyword>
<feature type="transmembrane region" description="Helical" evidence="8">
    <location>
        <begin position="231"/>
        <end position="251"/>
    </location>
</feature>
<dbReference type="InterPro" id="IPR000515">
    <property type="entry name" value="MetI-like"/>
</dbReference>
<feature type="transmembrane region" description="Helical" evidence="8">
    <location>
        <begin position="109"/>
        <end position="135"/>
    </location>
</feature>
<dbReference type="RefSeq" id="WP_094362418.1">
    <property type="nucleotide sequence ID" value="NZ_NMVQ01000001.1"/>
</dbReference>
<keyword evidence="7 8" id="KW-0472">Membrane</keyword>
<keyword evidence="5" id="KW-0029">Amino-acid transport</keyword>
<keyword evidence="3" id="KW-1003">Cell membrane</keyword>
<dbReference type="NCBIfam" id="TIGR01726">
    <property type="entry name" value="HEQRo_perm_3TM"/>
    <property type="match status" value="1"/>
</dbReference>
<dbReference type="GO" id="GO:0043190">
    <property type="term" value="C:ATP-binding cassette (ABC) transporter complex"/>
    <property type="evidence" value="ECO:0007669"/>
    <property type="project" value="InterPro"/>
</dbReference>
<keyword evidence="6 8" id="KW-1133">Transmembrane helix</keyword>
<evidence type="ECO:0000256" key="2">
    <source>
        <dbReference type="ARBA" id="ARBA00022448"/>
    </source>
</evidence>
<dbReference type="EMBL" id="NMVQ01000001">
    <property type="protein sequence ID" value="OYO25210.1"/>
    <property type="molecule type" value="Genomic_DNA"/>
</dbReference>
<feature type="transmembrane region" description="Helical" evidence="8">
    <location>
        <begin position="147"/>
        <end position="167"/>
    </location>
</feature>
<dbReference type="InterPro" id="IPR043429">
    <property type="entry name" value="ArtM/GltK/GlnP/TcyL/YhdX-like"/>
</dbReference>
<sequence>MSVHQDTSPHQEQDEQHGEAIRTIGRAHPLRWVVTAVVLLIAVALVSTLFTNPRWQWQTVGRFLFDHRILRGVGNTLLLTLIAMTIGIVLGVVLAVMRQSPLRLVQAAAWLYAWFFRGTPVFVQIIFWFNIAALYPDFQLRVPFGPVLWSESANTLITPFVAALLALGLNEGAYMSEVVRGGILAVDRGQSEAAQALGMNRLLTLRRIVLPQALRVILPPTGNQVISMLKITSLVSVIAFTELLYSAQLIYSANFQTIPLLIVASLWYMLFTAVLSVGQYFLERHFGRDQARLGGAGELRKRLLGFGKVA</sequence>
<dbReference type="GO" id="GO:0006865">
    <property type="term" value="P:amino acid transport"/>
    <property type="evidence" value="ECO:0007669"/>
    <property type="project" value="UniProtKB-KW"/>
</dbReference>
<dbReference type="PANTHER" id="PTHR30614:SF0">
    <property type="entry name" value="L-CYSTINE TRANSPORT SYSTEM PERMEASE PROTEIN TCYL"/>
    <property type="match status" value="1"/>
</dbReference>
<feature type="transmembrane region" description="Helical" evidence="8">
    <location>
        <begin position="72"/>
        <end position="97"/>
    </location>
</feature>
<reference evidence="10 11" key="1">
    <citation type="submission" date="2017-07" db="EMBL/GenBank/DDBJ databases">
        <title>Draft whole genome sequences of clinical Proprionibacteriaceae strains.</title>
        <authorList>
            <person name="Bernier A.-M."/>
            <person name="Bernard K."/>
            <person name="Domingo M.-C."/>
        </authorList>
    </citation>
    <scope>NUCLEOTIDE SEQUENCE [LARGE SCALE GENOMIC DNA]</scope>
    <source>
        <strain evidence="10 11">NML 130396</strain>
    </source>
</reference>
<feature type="transmembrane region" description="Helical" evidence="8">
    <location>
        <begin position="32"/>
        <end position="52"/>
    </location>
</feature>
<dbReference type="FunFam" id="1.10.3720.10:FF:000006">
    <property type="entry name" value="Glutamate/aspartate ABC transporter, permease protein GltK"/>
    <property type="match status" value="1"/>
</dbReference>
<dbReference type="Gene3D" id="1.10.3720.10">
    <property type="entry name" value="MetI-like"/>
    <property type="match status" value="1"/>
</dbReference>
<dbReference type="OrthoDB" id="92598at2"/>
<feature type="transmembrane region" description="Helical" evidence="8">
    <location>
        <begin position="257"/>
        <end position="282"/>
    </location>
</feature>
<evidence type="ECO:0000256" key="1">
    <source>
        <dbReference type="ARBA" id="ARBA00004651"/>
    </source>
</evidence>
<dbReference type="AlphaFoldDB" id="A0A255HB93"/>
<evidence type="ECO:0000256" key="7">
    <source>
        <dbReference type="ARBA" id="ARBA00023136"/>
    </source>
</evidence>
<dbReference type="PROSITE" id="PS50928">
    <property type="entry name" value="ABC_TM1"/>
    <property type="match status" value="1"/>
</dbReference>
<dbReference type="InterPro" id="IPR010065">
    <property type="entry name" value="AA_ABC_transptr_permease_3TM"/>
</dbReference>
<name>A0A255HB93_9ACTN</name>
<evidence type="ECO:0000313" key="11">
    <source>
        <dbReference type="Proteomes" id="UP000216311"/>
    </source>
</evidence>
<evidence type="ECO:0000259" key="9">
    <source>
        <dbReference type="PROSITE" id="PS50928"/>
    </source>
</evidence>
<keyword evidence="2 8" id="KW-0813">Transport</keyword>
<keyword evidence="11" id="KW-1185">Reference proteome</keyword>
<dbReference type="InterPro" id="IPR035906">
    <property type="entry name" value="MetI-like_sf"/>
</dbReference>
<comment type="similarity">
    <text evidence="8">Belongs to the binding-protein-dependent transport system permease family.</text>
</comment>
<gene>
    <name evidence="10" type="ORF">CGZ93_01785</name>
</gene>
<accession>A0A255HB93</accession>
<proteinExistence type="inferred from homology"/>
<dbReference type="PANTHER" id="PTHR30614">
    <property type="entry name" value="MEMBRANE COMPONENT OF AMINO ACID ABC TRANSPORTER"/>
    <property type="match status" value="1"/>
</dbReference>
<evidence type="ECO:0000313" key="10">
    <source>
        <dbReference type="EMBL" id="OYO25210.1"/>
    </source>
</evidence>
<evidence type="ECO:0000256" key="5">
    <source>
        <dbReference type="ARBA" id="ARBA00022970"/>
    </source>
</evidence>
<evidence type="ECO:0000256" key="3">
    <source>
        <dbReference type="ARBA" id="ARBA00022475"/>
    </source>
</evidence>
<dbReference type="Pfam" id="PF00528">
    <property type="entry name" value="BPD_transp_1"/>
    <property type="match status" value="1"/>
</dbReference>
<dbReference type="SUPFAM" id="SSF161098">
    <property type="entry name" value="MetI-like"/>
    <property type="match status" value="1"/>
</dbReference>
<organism evidence="10 11">
    <name type="scientific">Enemella dayhoffiae</name>
    <dbReference type="NCBI Taxonomy" id="2016507"/>
    <lineage>
        <taxon>Bacteria</taxon>
        <taxon>Bacillati</taxon>
        <taxon>Actinomycetota</taxon>
        <taxon>Actinomycetes</taxon>
        <taxon>Propionibacteriales</taxon>
        <taxon>Propionibacteriaceae</taxon>
        <taxon>Enemella</taxon>
    </lineage>
</organism>
<comment type="caution">
    <text evidence="10">The sequence shown here is derived from an EMBL/GenBank/DDBJ whole genome shotgun (WGS) entry which is preliminary data.</text>
</comment>